<organism evidence="2 3">
    <name type="scientific">Fusarium redolens</name>
    <dbReference type="NCBI Taxonomy" id="48865"/>
    <lineage>
        <taxon>Eukaryota</taxon>
        <taxon>Fungi</taxon>
        <taxon>Dikarya</taxon>
        <taxon>Ascomycota</taxon>
        <taxon>Pezizomycotina</taxon>
        <taxon>Sordariomycetes</taxon>
        <taxon>Hypocreomycetidae</taxon>
        <taxon>Hypocreales</taxon>
        <taxon>Nectriaceae</taxon>
        <taxon>Fusarium</taxon>
        <taxon>Fusarium redolens species complex</taxon>
    </lineage>
</organism>
<dbReference type="AlphaFoldDB" id="A0A9P9JZF5"/>
<evidence type="ECO:0000313" key="3">
    <source>
        <dbReference type="Proteomes" id="UP000720189"/>
    </source>
</evidence>
<name>A0A9P9JZF5_FUSRE</name>
<feature type="compositionally biased region" description="Basic and acidic residues" evidence="1">
    <location>
        <begin position="30"/>
        <end position="53"/>
    </location>
</feature>
<comment type="caution">
    <text evidence="2">The sequence shown here is derived from an EMBL/GenBank/DDBJ whole genome shotgun (WGS) entry which is preliminary data.</text>
</comment>
<feature type="region of interest" description="Disordered" evidence="1">
    <location>
        <begin position="1"/>
        <end position="83"/>
    </location>
</feature>
<dbReference type="GeneID" id="70220351"/>
<gene>
    <name evidence="2" type="ORF">BKA55DRAFT_541662</name>
</gene>
<feature type="compositionally biased region" description="Basic and acidic residues" evidence="1">
    <location>
        <begin position="158"/>
        <end position="167"/>
    </location>
</feature>
<proteinExistence type="predicted"/>
<sequence length="179" mass="19693">MDGQPKTDGIRRDETILPDLSSEARSGGRTTDKIRGQGLFRNEEKRRREDKRNRKDGRKTNKKLRGMRVTASDGDGTSNGDHGRGLDCTGMIQRFYTCLALEATAYKHSQSHCQMGLAGVLYAGATGQDKDSGGQRMRRDRNSVFRAVGTDGNTETVEGSKSREDRPGQANRGCVTHTA</sequence>
<dbReference type="Proteomes" id="UP000720189">
    <property type="component" value="Unassembled WGS sequence"/>
</dbReference>
<evidence type="ECO:0000256" key="1">
    <source>
        <dbReference type="SAM" id="MobiDB-lite"/>
    </source>
</evidence>
<keyword evidence="3" id="KW-1185">Reference proteome</keyword>
<protein>
    <submittedName>
        <fullName evidence="2">Uncharacterized protein</fullName>
    </submittedName>
</protein>
<dbReference type="RefSeq" id="XP_046046895.1">
    <property type="nucleotide sequence ID" value="XM_046190397.1"/>
</dbReference>
<feature type="region of interest" description="Disordered" evidence="1">
    <location>
        <begin position="127"/>
        <end position="179"/>
    </location>
</feature>
<reference evidence="2" key="1">
    <citation type="journal article" date="2021" name="Nat. Commun.">
        <title>Genetic determinants of endophytism in the Arabidopsis root mycobiome.</title>
        <authorList>
            <person name="Mesny F."/>
            <person name="Miyauchi S."/>
            <person name="Thiergart T."/>
            <person name="Pickel B."/>
            <person name="Atanasova L."/>
            <person name="Karlsson M."/>
            <person name="Huettel B."/>
            <person name="Barry K.W."/>
            <person name="Haridas S."/>
            <person name="Chen C."/>
            <person name="Bauer D."/>
            <person name="Andreopoulos W."/>
            <person name="Pangilinan J."/>
            <person name="LaButti K."/>
            <person name="Riley R."/>
            <person name="Lipzen A."/>
            <person name="Clum A."/>
            <person name="Drula E."/>
            <person name="Henrissat B."/>
            <person name="Kohler A."/>
            <person name="Grigoriev I.V."/>
            <person name="Martin F.M."/>
            <person name="Hacquard S."/>
        </authorList>
    </citation>
    <scope>NUCLEOTIDE SEQUENCE</scope>
    <source>
        <strain evidence="2">MPI-CAGE-AT-0023</strain>
    </source>
</reference>
<feature type="compositionally biased region" description="Basic residues" evidence="1">
    <location>
        <begin position="54"/>
        <end position="66"/>
    </location>
</feature>
<evidence type="ECO:0000313" key="2">
    <source>
        <dbReference type="EMBL" id="KAH7243402.1"/>
    </source>
</evidence>
<dbReference type="EMBL" id="JAGMUX010000012">
    <property type="protein sequence ID" value="KAH7243402.1"/>
    <property type="molecule type" value="Genomic_DNA"/>
</dbReference>
<accession>A0A9P9JZF5</accession>